<dbReference type="InterPro" id="IPR037665">
    <property type="entry name" value="Nucleoporin_S59-like"/>
</dbReference>
<feature type="domain" description="Peptidase S59" evidence="15">
    <location>
        <begin position="565"/>
        <end position="710"/>
    </location>
</feature>
<feature type="compositionally biased region" description="Polar residues" evidence="14">
    <location>
        <begin position="492"/>
        <end position="507"/>
    </location>
</feature>
<dbReference type="SUPFAM" id="SSF82215">
    <property type="entry name" value="C-terminal autoproteolytic domain of nucleoporin nup98"/>
    <property type="match status" value="1"/>
</dbReference>
<dbReference type="Pfam" id="PF04096">
    <property type="entry name" value="Nucleoporin2"/>
    <property type="match status" value="1"/>
</dbReference>
<accession>A0A161HKD5</accession>
<evidence type="ECO:0000256" key="5">
    <source>
        <dbReference type="ARBA" id="ARBA00022448"/>
    </source>
</evidence>
<organism evidence="16 17">
    <name type="scientific">Sugiyamaella lignohabitans</name>
    <dbReference type="NCBI Taxonomy" id="796027"/>
    <lineage>
        <taxon>Eukaryota</taxon>
        <taxon>Fungi</taxon>
        <taxon>Dikarya</taxon>
        <taxon>Ascomycota</taxon>
        <taxon>Saccharomycotina</taxon>
        <taxon>Dipodascomycetes</taxon>
        <taxon>Dipodascales</taxon>
        <taxon>Trichomonascaceae</taxon>
        <taxon>Sugiyamaella</taxon>
    </lineage>
</organism>
<dbReference type="GO" id="GO:0017056">
    <property type="term" value="F:structural constituent of nuclear pore"/>
    <property type="evidence" value="ECO:0007669"/>
    <property type="project" value="InterPro"/>
</dbReference>
<feature type="compositionally biased region" description="Low complexity" evidence="14">
    <location>
        <begin position="54"/>
        <end position="79"/>
    </location>
</feature>
<evidence type="ECO:0000256" key="13">
    <source>
        <dbReference type="SAM" id="Coils"/>
    </source>
</evidence>
<evidence type="ECO:0000256" key="14">
    <source>
        <dbReference type="SAM" id="MobiDB-lite"/>
    </source>
</evidence>
<feature type="compositionally biased region" description="Polar residues" evidence="14">
    <location>
        <begin position="343"/>
        <end position="355"/>
    </location>
</feature>
<dbReference type="GO" id="GO:0006606">
    <property type="term" value="P:protein import into nucleus"/>
    <property type="evidence" value="ECO:0007669"/>
    <property type="project" value="UniProtKB-ARBA"/>
</dbReference>
<feature type="region of interest" description="Disordered" evidence="14">
    <location>
        <begin position="488"/>
        <end position="552"/>
    </location>
</feature>
<dbReference type="GO" id="GO:0008139">
    <property type="term" value="F:nuclear localization sequence binding"/>
    <property type="evidence" value="ECO:0007669"/>
    <property type="project" value="TreeGrafter"/>
</dbReference>
<dbReference type="GO" id="GO:0000973">
    <property type="term" value="P:post-transcriptional tethering of RNA polymerase II gene DNA at nuclear periphery"/>
    <property type="evidence" value="ECO:0007669"/>
    <property type="project" value="TreeGrafter"/>
</dbReference>
<feature type="compositionally biased region" description="Polar residues" evidence="14">
    <location>
        <begin position="83"/>
        <end position="144"/>
    </location>
</feature>
<evidence type="ECO:0000256" key="9">
    <source>
        <dbReference type="ARBA" id="ARBA00022927"/>
    </source>
</evidence>
<evidence type="ECO:0000256" key="4">
    <source>
        <dbReference type="ARBA" id="ARBA00008926"/>
    </source>
</evidence>
<dbReference type="Pfam" id="PF12110">
    <property type="entry name" value="Nup96"/>
    <property type="match status" value="1"/>
</dbReference>
<dbReference type="Gene3D" id="3.30.1610.10">
    <property type="entry name" value="Peptidase S59, nucleoporin"/>
    <property type="match status" value="1"/>
</dbReference>
<feature type="region of interest" description="Disordered" evidence="14">
    <location>
        <begin position="343"/>
        <end position="447"/>
    </location>
</feature>
<keyword evidence="7" id="KW-0068">Autocatalytic cleavage</keyword>
<comment type="subcellular location">
    <subcellularLocation>
        <location evidence="1">Nucleus membrane</location>
        <topology evidence="1">Peripheral membrane protein</topology>
        <orientation evidence="1">Cytoplasmic side</orientation>
    </subcellularLocation>
    <subcellularLocation>
        <location evidence="3">Nucleus membrane</location>
        <topology evidence="3">Peripheral membrane protein</topology>
        <orientation evidence="3">Nucleoplasmic side</orientation>
    </subcellularLocation>
    <subcellularLocation>
        <location evidence="2">Nucleus</location>
        <location evidence="2">Nuclear pore complex</location>
    </subcellularLocation>
</comment>
<sequence>MFGSGSTAASFKFPATNNNPTQFSLGAPAQPIQRTRSNSSVSTFGGSTSASNPLFGGTTTGSTNNSLFGASTSNNTSSAPSLFGSNNTANQQSSGLFGAKPNSSQPGGTTSGLFGTNSTATSQPNTGLFGTNNNQSTSNLFGSANQTGTGLFGANNATKPNTGTFGVSTNTTQPSSSLFGNNTNAATGQSTGGLFGNNTSATTGQSTGGLLGNNTSATTGQSTGGLFGSSINTPSNSTGLSTGGGLFGNTKPNFGMPIASSSGTGAFGGTQQPTNSNSLFGNSASNTSSLFGTSTTITPGASLFNTNVTTTPSSNTMFNTVNSSTPSLTASIDQASYSLAGTPSTSFNTSVNSPSVGPLTTPRRQTGSTTTTPGSLHNSISRRHGSLKASSSARLVLSSARSSPYVNTNSPYGPTRFGDAASSRMLSRSRSELNLGRGSQLRPQRSIDDFSSVSMGLKDMKNSDIKKLVINKRNLALEAITGRSTGRHTLELNGNANGSDKSRNGSVNGHVHSNGAMSEVDTSISRPRSSEPFLTPSFSRTQRDLSSNKVNSVSRISTANKTAEEAGYWISPSLSTLSSLSRRQLEHVDNLTIGRHGYGQLVYPQPVDLSDVDLSEILGNIVIFGNLSVCVYPDESKKAPEGEKLNVPAIITLEKTFAIDKKTNQYIKDPVDPRLIKHKLRLRKTIESRGGEFLSYDFDNGLWVFRVPHFSVWGLVDDDDEDDEDIVTNPVTDNSNPTAGNLENNGPLKFQTDYSFSGQYHQQNGENNFNIDNELLSAKDLNELLEESQSQANFQNGEEFLFDDGNFQNLAQKGDLREYNSPATESFNTHYATNNVPTVWGKPTGGNGFEYGSSDDEEMEVSEPVAVSSSSEEYAIAINNEATSQHLVHDESILTEEQDILQSKNWSHQLAISSRLDSPFALPSPNNVQRKVEKEVFTTSDLDNLVFGGLAALDNSSSAQYDKAAKELRLPPMFSRSSFARFSPGWSEKLLVKDTDGIKLKSLDQNHISTSVISNLINKQLKMSDISQRRNGLPLTTPNKDLTMRFLAANANPASSDEKELWELASILFDNVHSIGLEQFEQKLDLAPHVQERIKEQHRRKLLSNWLKRTVSSKVVEDLNVSKFSDPLDNIMIQLSGNLIQDAAFTAANSNNLHLATIIPLLGTDDNGIREDARSQLDDWRQNKAIFQIPTQIRKVFELLSGNTTVSGEFKASGESVESLYLSEGLDWLRAFGLKLWYESNRRVPISQVVESYTQAFTNPTNRVAKPTTSSNQLDVRYRLLRLYGSLKPSLSSVLETVDGPLNFREPWYLYVVLVLSSGLFSDVGSCLGDQLTVNFGSQLENIGLWMEAIFVFTHIRNDTTAKIHIERVLSEHIDETDHQLSVRNRLTDEFKIPERYISFSKALKARYQHDYFTESMSLINAGLWEEAHKTIVSKVAPRAVIESNHRIITPLLRSIVHPDSIPSWGIGGQMYLDYAELVDLVKGEDLETERTRRLAHRVSHALANTKIGENPDVKVAVSLMSSFVGKYAAKVSRDHERRNFTSLLFDTNIVQSLNGSTILSMQMDGTTYYNQTLSLSVDYFKERLLAL</sequence>
<dbReference type="GO" id="GO:0003723">
    <property type="term" value="F:RNA binding"/>
    <property type="evidence" value="ECO:0007669"/>
    <property type="project" value="TreeGrafter"/>
</dbReference>
<dbReference type="PANTHER" id="PTHR23198">
    <property type="entry name" value="NUCLEOPORIN"/>
    <property type="match status" value="1"/>
</dbReference>
<evidence type="ECO:0000256" key="8">
    <source>
        <dbReference type="ARBA" id="ARBA00022816"/>
    </source>
</evidence>
<keyword evidence="11" id="KW-0906">Nuclear pore complex</keyword>
<keyword evidence="9" id="KW-0653">Protein transport</keyword>
<dbReference type="FunFam" id="3.30.1610.10:FF:000003">
    <property type="entry name" value="Nucleoporin SONB, putative"/>
    <property type="match status" value="1"/>
</dbReference>
<dbReference type="GeneID" id="30033551"/>
<dbReference type="EMBL" id="CP014501">
    <property type="protein sequence ID" value="ANB13427.1"/>
    <property type="molecule type" value="Genomic_DNA"/>
</dbReference>
<dbReference type="KEGG" id="slb:AWJ20_1718"/>
<feature type="compositionally biased region" description="Polar residues" evidence="14">
    <location>
        <begin position="13"/>
        <end position="24"/>
    </location>
</feature>
<evidence type="ECO:0000256" key="11">
    <source>
        <dbReference type="ARBA" id="ARBA00023132"/>
    </source>
</evidence>
<comment type="similarity">
    <text evidence="4">Belongs to the nucleoporin GLFG family.</text>
</comment>
<evidence type="ECO:0000256" key="10">
    <source>
        <dbReference type="ARBA" id="ARBA00023010"/>
    </source>
</evidence>
<dbReference type="Pfam" id="PF13634">
    <property type="entry name" value="Nucleoporin_FG"/>
    <property type="match status" value="3"/>
</dbReference>
<dbReference type="GO" id="GO:0031965">
    <property type="term" value="C:nuclear membrane"/>
    <property type="evidence" value="ECO:0007669"/>
    <property type="project" value="UniProtKB-SubCell"/>
</dbReference>
<evidence type="ECO:0000256" key="3">
    <source>
        <dbReference type="ARBA" id="ARBA00004620"/>
    </source>
</evidence>
<reference evidence="16 17" key="1">
    <citation type="submission" date="2016-02" db="EMBL/GenBank/DDBJ databases">
        <title>Complete genome sequence and transcriptome regulation of the pentose utilising yeast Sugiyamaella lignohabitans.</title>
        <authorList>
            <person name="Bellasio M."/>
            <person name="Peymann A."/>
            <person name="Valli M."/>
            <person name="Sipitzky M."/>
            <person name="Graf A."/>
            <person name="Sauer M."/>
            <person name="Marx H."/>
            <person name="Mattanovich D."/>
        </authorList>
    </citation>
    <scope>NUCLEOTIDE SEQUENCE [LARGE SCALE GENOMIC DNA]</scope>
    <source>
        <strain evidence="16 17">CBS 10342</strain>
    </source>
</reference>
<feature type="region of interest" description="Disordered" evidence="14">
    <location>
        <begin position="13"/>
        <end position="144"/>
    </location>
</feature>
<evidence type="ECO:0000313" key="17">
    <source>
        <dbReference type="Proteomes" id="UP000189580"/>
    </source>
</evidence>
<dbReference type="InterPro" id="IPR021967">
    <property type="entry name" value="Nup98_C"/>
</dbReference>
<name>A0A161HKD5_9ASCO</name>
<evidence type="ECO:0000256" key="7">
    <source>
        <dbReference type="ARBA" id="ARBA00022813"/>
    </source>
</evidence>
<gene>
    <name evidence="16" type="primary">NUP145</name>
    <name evidence="16" type="ORF">AWJ20_1718</name>
</gene>
<keyword evidence="10" id="KW-0811">Translocation</keyword>
<keyword evidence="6" id="KW-0677">Repeat</keyword>
<evidence type="ECO:0000256" key="2">
    <source>
        <dbReference type="ARBA" id="ARBA00004567"/>
    </source>
</evidence>
<dbReference type="InterPro" id="IPR036903">
    <property type="entry name" value="Nup98_auto-Pept-S59_dom_sf"/>
</dbReference>
<feature type="compositionally biased region" description="Polar residues" evidence="14">
    <location>
        <begin position="536"/>
        <end position="552"/>
    </location>
</feature>
<feature type="compositionally biased region" description="Low complexity" evidence="14">
    <location>
        <begin position="360"/>
        <end position="375"/>
    </location>
</feature>
<dbReference type="GO" id="GO:0044614">
    <property type="term" value="C:nuclear pore cytoplasmic filaments"/>
    <property type="evidence" value="ECO:0007669"/>
    <property type="project" value="TreeGrafter"/>
</dbReference>
<evidence type="ECO:0000256" key="12">
    <source>
        <dbReference type="ARBA" id="ARBA00023242"/>
    </source>
</evidence>
<keyword evidence="13" id="KW-0175">Coiled coil</keyword>
<dbReference type="GO" id="GO:0006406">
    <property type="term" value="P:mRNA export from nucleus"/>
    <property type="evidence" value="ECO:0007669"/>
    <property type="project" value="UniProtKB-ARBA"/>
</dbReference>
<proteinExistence type="inferred from homology"/>
<feature type="compositionally biased region" description="Low complexity" evidence="14">
    <location>
        <begin position="387"/>
        <end position="403"/>
    </location>
</feature>
<keyword evidence="5" id="KW-0813">Transport</keyword>
<dbReference type="GO" id="GO:0044613">
    <property type="term" value="C:nuclear pore central transport channel"/>
    <property type="evidence" value="ECO:0007669"/>
    <property type="project" value="UniProtKB-ARBA"/>
</dbReference>
<dbReference type="PANTHER" id="PTHR23198:SF6">
    <property type="entry name" value="NUCLEAR PORE COMPLEX PROTEIN NUP98-NUP96"/>
    <property type="match status" value="1"/>
</dbReference>
<evidence type="ECO:0000259" key="15">
    <source>
        <dbReference type="PROSITE" id="PS51434"/>
    </source>
</evidence>
<evidence type="ECO:0000313" key="16">
    <source>
        <dbReference type="EMBL" id="ANB13427.1"/>
    </source>
</evidence>
<evidence type="ECO:0000256" key="1">
    <source>
        <dbReference type="ARBA" id="ARBA00004335"/>
    </source>
</evidence>
<dbReference type="Proteomes" id="UP000189580">
    <property type="component" value="Chromosome a"/>
</dbReference>
<dbReference type="RefSeq" id="XP_018735904.1">
    <property type="nucleotide sequence ID" value="XM_018878619.1"/>
</dbReference>
<feature type="coiled-coil region" evidence="13">
    <location>
        <begin position="771"/>
        <end position="798"/>
    </location>
</feature>
<dbReference type="GO" id="GO:0034398">
    <property type="term" value="P:telomere tethering at nuclear periphery"/>
    <property type="evidence" value="ECO:0007669"/>
    <property type="project" value="TreeGrafter"/>
</dbReference>
<dbReference type="InterPro" id="IPR025574">
    <property type="entry name" value="Nucleoporin_FG_rpt"/>
</dbReference>
<dbReference type="OrthoDB" id="3797628at2759"/>
<dbReference type="PROSITE" id="PS51434">
    <property type="entry name" value="NUP_C"/>
    <property type="match status" value="1"/>
</dbReference>
<evidence type="ECO:0000256" key="6">
    <source>
        <dbReference type="ARBA" id="ARBA00022737"/>
    </source>
</evidence>
<protein>
    <submittedName>
        <fullName evidence="16">Nup145p</fullName>
    </submittedName>
</protein>
<dbReference type="Gene3D" id="1.25.40.690">
    <property type="match status" value="1"/>
</dbReference>
<feature type="compositionally biased region" description="Polar residues" evidence="14">
    <location>
        <begin position="32"/>
        <end position="52"/>
    </location>
</feature>
<dbReference type="InterPro" id="IPR007230">
    <property type="entry name" value="Nup98_auto-Pept-S59_dom"/>
</dbReference>
<keyword evidence="8" id="KW-0509">mRNA transport</keyword>
<keyword evidence="17" id="KW-1185">Reference proteome</keyword>
<keyword evidence="12" id="KW-0539">Nucleus</keyword>